<evidence type="ECO:0000256" key="5">
    <source>
        <dbReference type="ARBA" id="ARBA00023136"/>
    </source>
</evidence>
<keyword evidence="3 6" id="KW-0812">Transmembrane</keyword>
<feature type="transmembrane region" description="Helical" evidence="6">
    <location>
        <begin position="288"/>
        <end position="310"/>
    </location>
</feature>
<evidence type="ECO:0000256" key="2">
    <source>
        <dbReference type="ARBA" id="ARBA00022448"/>
    </source>
</evidence>
<dbReference type="InterPro" id="IPR011701">
    <property type="entry name" value="MFS"/>
</dbReference>
<evidence type="ECO:0008006" key="9">
    <source>
        <dbReference type="Google" id="ProtNLM"/>
    </source>
</evidence>
<proteinExistence type="predicted"/>
<dbReference type="EMBL" id="KB822711">
    <property type="protein sequence ID" value="ETN45930.1"/>
    <property type="molecule type" value="Genomic_DNA"/>
</dbReference>
<feature type="transmembrane region" description="Helical" evidence="6">
    <location>
        <begin position="93"/>
        <end position="113"/>
    </location>
</feature>
<dbReference type="InParanoid" id="W2SBF7"/>
<feature type="transmembrane region" description="Helical" evidence="6">
    <location>
        <begin position="61"/>
        <end position="81"/>
    </location>
</feature>
<dbReference type="Gene3D" id="1.20.1250.20">
    <property type="entry name" value="MFS general substrate transporter like domains"/>
    <property type="match status" value="2"/>
</dbReference>
<sequence length="449" mass="49197">MCLIYLLSFLDKQTLNFSNAFGLQESLNLVGRDYAWVASVTNIGYMVGSYPSNLALQKFPIGKFVSVMLLTWGGLLIATVGAKNFAGLMALRFLLGAAEACIGPAWMLMTSMFWTRDEQPLRMCIWLGCNGIALMLGSGISWGLGHSRDTSLEPFQLIFLVIGVITFAVGLVALFYLPSSPLDFKLFTEEEKVVSVWRVSGNQTGIKHSKILWYQIREAFLDPKVWCVAAQQLSIGIINGSIANFMSALLQGFGYSQVQNVLYQLPSGAFQLVCTVFAGWFSSAVRNTTVLTVVIVHVPSLAGIIGVATIDISHRLALTACCWLLGVIGAAIILNWSIVAANFAGHSKRMTVNSANFFFYATGNVIGPFMFTPSEAPRYMSAIKALCGIYSASAFFTAAIGIFMWNQNRIRDKAARSGIVDQGMSVAETGEEGFHDLTDKENKQFRYRL</sequence>
<dbReference type="RefSeq" id="XP_008710642.1">
    <property type="nucleotide sequence ID" value="XM_008712420.1"/>
</dbReference>
<dbReference type="VEuPathDB" id="FungiDB:HMPREF1541_00112"/>
<feature type="transmembrane region" description="Helical" evidence="6">
    <location>
        <begin position="125"/>
        <end position="145"/>
    </location>
</feature>
<dbReference type="Pfam" id="PF07690">
    <property type="entry name" value="MFS_1"/>
    <property type="match status" value="1"/>
</dbReference>
<gene>
    <name evidence="7" type="ORF">HMPREF1541_00112</name>
</gene>
<dbReference type="InterPro" id="IPR036259">
    <property type="entry name" value="MFS_trans_sf"/>
</dbReference>
<dbReference type="eggNOG" id="KOG2533">
    <property type="taxonomic scope" value="Eukaryota"/>
</dbReference>
<dbReference type="PANTHER" id="PTHR43791:SF97">
    <property type="entry name" value="ALLANTOATE TRANSPORTER, PUTATIVE (AFU_ORTHOLOGUE AFUA_1G14700)-RELATED"/>
    <property type="match status" value="1"/>
</dbReference>
<evidence type="ECO:0000256" key="1">
    <source>
        <dbReference type="ARBA" id="ARBA00004141"/>
    </source>
</evidence>
<dbReference type="PANTHER" id="PTHR43791">
    <property type="entry name" value="PERMEASE-RELATED"/>
    <property type="match status" value="1"/>
</dbReference>
<dbReference type="GO" id="GO:0022857">
    <property type="term" value="F:transmembrane transporter activity"/>
    <property type="evidence" value="ECO:0007669"/>
    <property type="project" value="InterPro"/>
</dbReference>
<feature type="transmembrane region" description="Helical" evidence="6">
    <location>
        <begin position="157"/>
        <end position="177"/>
    </location>
</feature>
<dbReference type="HOGENOM" id="CLU_001265_0_5_1"/>
<dbReference type="GO" id="GO:0016020">
    <property type="term" value="C:membrane"/>
    <property type="evidence" value="ECO:0007669"/>
    <property type="project" value="UniProtKB-SubCell"/>
</dbReference>
<name>W2SBF7_CYPE1</name>
<comment type="subcellular location">
    <subcellularLocation>
        <location evidence="1">Membrane</location>
        <topology evidence="1">Multi-pass membrane protein</topology>
    </subcellularLocation>
</comment>
<protein>
    <recommendedName>
        <fullName evidence="9">Major facilitator superfamily (MFS) profile domain-containing protein</fullName>
    </recommendedName>
</protein>
<evidence type="ECO:0000313" key="8">
    <source>
        <dbReference type="Proteomes" id="UP000030752"/>
    </source>
</evidence>
<feature type="transmembrane region" description="Helical" evidence="6">
    <location>
        <begin position="350"/>
        <end position="371"/>
    </location>
</feature>
<dbReference type="SUPFAM" id="SSF103473">
    <property type="entry name" value="MFS general substrate transporter"/>
    <property type="match status" value="1"/>
</dbReference>
<reference evidence="7 8" key="1">
    <citation type="submission" date="2013-03" db="EMBL/GenBank/DDBJ databases">
        <title>The Genome Sequence of Phialophora europaea CBS 101466.</title>
        <authorList>
            <consortium name="The Broad Institute Genomics Platform"/>
            <person name="Cuomo C."/>
            <person name="de Hoog S."/>
            <person name="Gorbushina A."/>
            <person name="Walker B."/>
            <person name="Young S.K."/>
            <person name="Zeng Q."/>
            <person name="Gargeya S."/>
            <person name="Fitzgerald M."/>
            <person name="Haas B."/>
            <person name="Abouelleil A."/>
            <person name="Allen A.W."/>
            <person name="Alvarado L."/>
            <person name="Arachchi H.M."/>
            <person name="Berlin A.M."/>
            <person name="Chapman S.B."/>
            <person name="Gainer-Dewar J."/>
            <person name="Goldberg J."/>
            <person name="Griggs A."/>
            <person name="Gujja S."/>
            <person name="Hansen M."/>
            <person name="Howarth C."/>
            <person name="Imamovic A."/>
            <person name="Ireland A."/>
            <person name="Larimer J."/>
            <person name="McCowan C."/>
            <person name="Murphy C."/>
            <person name="Pearson M."/>
            <person name="Poon T.W."/>
            <person name="Priest M."/>
            <person name="Roberts A."/>
            <person name="Saif S."/>
            <person name="Shea T."/>
            <person name="Sisk P."/>
            <person name="Sykes S."/>
            <person name="Wortman J."/>
            <person name="Nusbaum C."/>
            <person name="Birren B."/>
        </authorList>
    </citation>
    <scope>NUCLEOTIDE SEQUENCE [LARGE SCALE GENOMIC DNA]</scope>
    <source>
        <strain evidence="7 8">CBS 101466</strain>
    </source>
</reference>
<evidence type="ECO:0000256" key="4">
    <source>
        <dbReference type="ARBA" id="ARBA00022989"/>
    </source>
</evidence>
<keyword evidence="8" id="KW-1185">Reference proteome</keyword>
<dbReference type="AlphaFoldDB" id="W2SBF7"/>
<keyword evidence="4 6" id="KW-1133">Transmembrane helix</keyword>
<evidence type="ECO:0000256" key="6">
    <source>
        <dbReference type="SAM" id="Phobius"/>
    </source>
</evidence>
<feature type="transmembrane region" description="Helical" evidence="6">
    <location>
        <begin position="383"/>
        <end position="406"/>
    </location>
</feature>
<evidence type="ECO:0000256" key="3">
    <source>
        <dbReference type="ARBA" id="ARBA00022692"/>
    </source>
</evidence>
<keyword evidence="2" id="KW-0813">Transport</keyword>
<dbReference type="GeneID" id="19967451"/>
<keyword evidence="5 6" id="KW-0472">Membrane</keyword>
<accession>W2SBF7</accession>
<feature type="transmembrane region" description="Helical" evidence="6">
    <location>
        <begin position="261"/>
        <end position="281"/>
    </location>
</feature>
<organism evidence="7 8">
    <name type="scientific">Cyphellophora europaea (strain CBS 101466)</name>
    <name type="common">Phialophora europaea</name>
    <dbReference type="NCBI Taxonomy" id="1220924"/>
    <lineage>
        <taxon>Eukaryota</taxon>
        <taxon>Fungi</taxon>
        <taxon>Dikarya</taxon>
        <taxon>Ascomycota</taxon>
        <taxon>Pezizomycotina</taxon>
        <taxon>Eurotiomycetes</taxon>
        <taxon>Chaetothyriomycetidae</taxon>
        <taxon>Chaetothyriales</taxon>
        <taxon>Cyphellophoraceae</taxon>
        <taxon>Cyphellophora</taxon>
    </lineage>
</organism>
<feature type="transmembrane region" description="Helical" evidence="6">
    <location>
        <begin position="316"/>
        <end position="338"/>
    </location>
</feature>
<dbReference type="OrthoDB" id="6730379at2759"/>
<dbReference type="Proteomes" id="UP000030752">
    <property type="component" value="Unassembled WGS sequence"/>
</dbReference>
<evidence type="ECO:0000313" key="7">
    <source>
        <dbReference type="EMBL" id="ETN45930.1"/>
    </source>
</evidence>